<sequence length="83" mass="9673">MDAFAPIAPEWTNQAVHAHEFCCPSCHASSLEAVKVWINRRSPVITPDNRRKWQEFYHCQCSSVWWGWSSDRPPADIQHYSSK</sequence>
<dbReference type="Proteomes" id="UP001159386">
    <property type="component" value="Unassembled WGS sequence"/>
</dbReference>
<evidence type="ECO:0000313" key="1">
    <source>
        <dbReference type="EMBL" id="MDH6104934.1"/>
    </source>
</evidence>
<organism evidence="1 2">
    <name type="scientific">Anabaenopsis tanganyikae CS-531</name>
    <dbReference type="NCBI Taxonomy" id="2785304"/>
    <lineage>
        <taxon>Bacteria</taxon>
        <taxon>Bacillati</taxon>
        <taxon>Cyanobacteriota</taxon>
        <taxon>Cyanophyceae</taxon>
        <taxon>Nostocales</taxon>
        <taxon>Nodulariaceae</taxon>
        <taxon>Anabaenopsis</taxon>
        <taxon>Anabaenopsis tanganyikae</taxon>
    </lineage>
</organism>
<gene>
    <name evidence="1" type="ORF">NWP22_03430</name>
</gene>
<accession>A0ABT6KBY7</accession>
<dbReference type="EMBL" id="JANQDF010000031">
    <property type="protein sequence ID" value="MDH6104934.1"/>
    <property type="molecule type" value="Genomic_DNA"/>
</dbReference>
<name>A0ABT6KBY7_9CYAN</name>
<evidence type="ECO:0000313" key="2">
    <source>
        <dbReference type="Proteomes" id="UP001159386"/>
    </source>
</evidence>
<dbReference type="RefSeq" id="WP_280801512.1">
    <property type="nucleotide sequence ID" value="NZ_JANQDF010000031.1"/>
</dbReference>
<comment type="caution">
    <text evidence="1">The sequence shown here is derived from an EMBL/GenBank/DDBJ whole genome shotgun (WGS) entry which is preliminary data.</text>
</comment>
<protein>
    <submittedName>
        <fullName evidence="1">Uncharacterized protein</fullName>
    </submittedName>
</protein>
<keyword evidence="2" id="KW-1185">Reference proteome</keyword>
<reference evidence="1 2" key="1">
    <citation type="journal article" date="2023" name="J. Phycol.">
        <title>Chrysosporum ovalisporum is synonymous with the true-branching cyanobacterium Umezakia natans (Nostocales/Aphanizomenonaceae).</title>
        <authorList>
            <person name="McGregor G.B."/>
            <person name="Sendall B.C."/>
            <person name="Niiyama Y."/>
            <person name="Tuji A."/>
            <person name="Willis A."/>
        </authorList>
    </citation>
    <scope>NUCLEOTIDE SEQUENCE [LARGE SCALE GENOMIC DNA]</scope>
    <source>
        <strain evidence="1 2">CS-531</strain>
    </source>
</reference>
<proteinExistence type="predicted"/>